<dbReference type="PROSITE" id="PS50942">
    <property type="entry name" value="ENTH"/>
    <property type="match status" value="1"/>
</dbReference>
<feature type="compositionally biased region" description="Low complexity" evidence="3">
    <location>
        <begin position="333"/>
        <end position="360"/>
    </location>
</feature>
<dbReference type="Pfam" id="PF07651">
    <property type="entry name" value="ANTH"/>
    <property type="match status" value="1"/>
</dbReference>
<dbReference type="EMBL" id="KN846954">
    <property type="protein sequence ID" value="KIV77904.1"/>
    <property type="molecule type" value="Genomic_DNA"/>
</dbReference>
<dbReference type="GO" id="GO:0030136">
    <property type="term" value="C:clathrin-coated vesicle"/>
    <property type="evidence" value="ECO:0007669"/>
    <property type="project" value="InterPro"/>
</dbReference>
<dbReference type="Proteomes" id="UP000053599">
    <property type="component" value="Unassembled WGS sequence"/>
</dbReference>
<dbReference type="HOGENOM" id="CLU_014248_1_0_1"/>
<dbReference type="Gene3D" id="1.25.40.90">
    <property type="match status" value="1"/>
</dbReference>
<dbReference type="InterPro" id="IPR014712">
    <property type="entry name" value="ANTH_dom_sf"/>
</dbReference>
<proteinExistence type="predicted"/>
<dbReference type="AlphaFoldDB" id="A0A0D1YAP9"/>
<comment type="subcellular location">
    <subcellularLocation>
        <location evidence="1">Cytoplasm</location>
    </subcellularLocation>
</comment>
<dbReference type="InterPro" id="IPR013809">
    <property type="entry name" value="ENTH"/>
</dbReference>
<dbReference type="PANTHER" id="PTHR22951:SF5">
    <property type="entry name" value="PHOSPHATIDYLINOSITOL-BINDING CLATHRIN ASSEMBLY PROTEIN LAP"/>
    <property type="match status" value="1"/>
</dbReference>
<dbReference type="SUPFAM" id="SSF48464">
    <property type="entry name" value="ENTH/VHS domain"/>
    <property type="match status" value="1"/>
</dbReference>
<evidence type="ECO:0000256" key="3">
    <source>
        <dbReference type="SAM" id="MobiDB-lite"/>
    </source>
</evidence>
<dbReference type="InterPro" id="IPR045192">
    <property type="entry name" value="AP180-like"/>
</dbReference>
<evidence type="ECO:0000313" key="5">
    <source>
        <dbReference type="EMBL" id="KIV77904.1"/>
    </source>
</evidence>
<dbReference type="GO" id="GO:0072583">
    <property type="term" value="P:clathrin-dependent endocytosis"/>
    <property type="evidence" value="ECO:0007669"/>
    <property type="project" value="InterPro"/>
</dbReference>
<feature type="region of interest" description="Disordered" evidence="3">
    <location>
        <begin position="388"/>
        <end position="538"/>
    </location>
</feature>
<accession>A0A0D1YAP9</accession>
<name>A0A0D1YAP9_9EURO</name>
<evidence type="ECO:0000256" key="1">
    <source>
        <dbReference type="ARBA" id="ARBA00004496"/>
    </source>
</evidence>
<evidence type="ECO:0000256" key="2">
    <source>
        <dbReference type="ARBA" id="ARBA00022490"/>
    </source>
</evidence>
<evidence type="ECO:0000313" key="6">
    <source>
        <dbReference type="Proteomes" id="UP000053599"/>
    </source>
</evidence>
<dbReference type="STRING" id="1016849.A0A0D1YAP9"/>
<dbReference type="GO" id="GO:0000149">
    <property type="term" value="F:SNARE binding"/>
    <property type="evidence" value="ECO:0007669"/>
    <property type="project" value="TreeGrafter"/>
</dbReference>
<dbReference type="InterPro" id="IPR008942">
    <property type="entry name" value="ENTH_VHS"/>
</dbReference>
<dbReference type="GO" id="GO:0048268">
    <property type="term" value="P:clathrin coat assembly"/>
    <property type="evidence" value="ECO:0007669"/>
    <property type="project" value="InterPro"/>
</dbReference>
<dbReference type="InterPro" id="IPR011417">
    <property type="entry name" value="ANTH_dom"/>
</dbReference>
<dbReference type="Gene3D" id="1.20.58.150">
    <property type="entry name" value="ANTH domain"/>
    <property type="match status" value="1"/>
</dbReference>
<dbReference type="GO" id="GO:0005545">
    <property type="term" value="F:1-phosphatidylinositol binding"/>
    <property type="evidence" value="ECO:0007669"/>
    <property type="project" value="InterPro"/>
</dbReference>
<dbReference type="CDD" id="cd16988">
    <property type="entry name" value="ANTH_N_YAP180"/>
    <property type="match status" value="1"/>
</dbReference>
<dbReference type="OrthoDB" id="44015at2759"/>
<protein>
    <recommendedName>
        <fullName evidence="4">ENTH domain-containing protein</fullName>
    </recommendedName>
</protein>
<feature type="domain" description="ENTH" evidence="4">
    <location>
        <begin position="1"/>
        <end position="120"/>
    </location>
</feature>
<dbReference type="PANTHER" id="PTHR22951">
    <property type="entry name" value="CLATHRIN ASSEMBLY PROTEIN"/>
    <property type="match status" value="1"/>
</dbReference>
<feature type="compositionally biased region" description="Polar residues" evidence="3">
    <location>
        <begin position="415"/>
        <end position="480"/>
    </location>
</feature>
<dbReference type="GO" id="GO:0005905">
    <property type="term" value="C:clathrin-coated pit"/>
    <property type="evidence" value="ECO:0007669"/>
    <property type="project" value="TreeGrafter"/>
</dbReference>
<dbReference type="GO" id="GO:0005546">
    <property type="term" value="F:phosphatidylinositol-4,5-bisphosphate binding"/>
    <property type="evidence" value="ECO:0007669"/>
    <property type="project" value="TreeGrafter"/>
</dbReference>
<gene>
    <name evidence="5" type="ORF">PV11_09680</name>
</gene>
<feature type="region of interest" description="Disordered" evidence="3">
    <location>
        <begin position="272"/>
        <end position="360"/>
    </location>
</feature>
<feature type="compositionally biased region" description="Low complexity" evidence="3">
    <location>
        <begin position="513"/>
        <end position="522"/>
    </location>
</feature>
<sequence>MEKLVKGATKIKLAAPKSKYIEPILSATNGGDSGVAEVFRTLQIRLRDSTWTIVFKSLIVVHLMIREGQPEVTLRYIADAPKRLAISSFAEVQTQGLNIRRYYEYLMERVRAYRDTKTDFVKSGAGHMRRLTVDKGLLRQTELVQDQIQALIQCDLLSNHDPDNEITLTAFRLLTLDLLELFKVMNEGTINVLEHYFEMSRPDAERALQIYKTFGRQTEQVVQYLSVARQYETSTRLEVPKLKHAPTTLTNSLEEYLNDPDFEMNRRQYLAQQEAKRTGKPMSSAPKPNPFDKPLSAPTQNQPRSQPAQQQPKGPAPDLIDFFDSIERNQDSMGQPNYNPQQQYQQGIPQAQPYQQAQMPQQTGYNPFLQQQNTYQNQQMPQPGPLQTDFTGAGFGGYGPQPPQQTQPQALQYQSTLSTIPQNGTTDFHSQSYAASQPQPMAIQPQPTSTNPFRQSMMPTGATQISPPASAGPSRQSTNPFAKHNTGAVANNGPNFGTGFEQPFSASPITAEPQSFSSNSPFAPSPPGLQPQRTGTNPFAKNRPANTASPLTANVTGSTNPFRQSAFVNQETGQGWQHSNQGTYSGFSVNNVDTVPVFPRPGHT</sequence>
<dbReference type="GO" id="GO:0032050">
    <property type="term" value="F:clathrin heavy chain binding"/>
    <property type="evidence" value="ECO:0007669"/>
    <property type="project" value="TreeGrafter"/>
</dbReference>
<keyword evidence="2" id="KW-0963">Cytoplasm</keyword>
<dbReference type="FunFam" id="1.25.40.90:FF:000025">
    <property type="entry name" value="ENTH domain protein"/>
    <property type="match status" value="1"/>
</dbReference>
<dbReference type="GO" id="GO:0006900">
    <property type="term" value="P:vesicle budding from membrane"/>
    <property type="evidence" value="ECO:0007669"/>
    <property type="project" value="TreeGrafter"/>
</dbReference>
<dbReference type="FunFam" id="1.20.58.150:FF:000004">
    <property type="entry name" value="ENTH domain protein"/>
    <property type="match status" value="1"/>
</dbReference>
<reference evidence="5 6" key="1">
    <citation type="submission" date="2015-01" db="EMBL/GenBank/DDBJ databases">
        <title>The Genome Sequence of Exophiala sideris CBS121828.</title>
        <authorList>
            <consortium name="The Broad Institute Genomics Platform"/>
            <person name="Cuomo C."/>
            <person name="de Hoog S."/>
            <person name="Gorbushina A."/>
            <person name="Stielow B."/>
            <person name="Teixiera M."/>
            <person name="Abouelleil A."/>
            <person name="Chapman S.B."/>
            <person name="Priest M."/>
            <person name="Young S.K."/>
            <person name="Wortman J."/>
            <person name="Nusbaum C."/>
            <person name="Birren B."/>
        </authorList>
    </citation>
    <scope>NUCLEOTIDE SEQUENCE [LARGE SCALE GENOMIC DNA]</scope>
    <source>
        <strain evidence="5 6">CBS 121828</strain>
    </source>
</reference>
<feature type="compositionally biased region" description="Low complexity" evidence="3">
    <location>
        <begin position="300"/>
        <end position="317"/>
    </location>
</feature>
<organism evidence="5 6">
    <name type="scientific">Exophiala sideris</name>
    <dbReference type="NCBI Taxonomy" id="1016849"/>
    <lineage>
        <taxon>Eukaryota</taxon>
        <taxon>Fungi</taxon>
        <taxon>Dikarya</taxon>
        <taxon>Ascomycota</taxon>
        <taxon>Pezizomycotina</taxon>
        <taxon>Eurotiomycetes</taxon>
        <taxon>Chaetothyriomycetidae</taxon>
        <taxon>Chaetothyriales</taxon>
        <taxon>Herpotrichiellaceae</taxon>
        <taxon>Exophiala</taxon>
    </lineage>
</organism>
<dbReference type="SMART" id="SM00273">
    <property type="entry name" value="ENTH"/>
    <property type="match status" value="1"/>
</dbReference>
<evidence type="ECO:0000259" key="4">
    <source>
        <dbReference type="PROSITE" id="PS50942"/>
    </source>
</evidence>
<dbReference type="SUPFAM" id="SSF89009">
    <property type="entry name" value="GAT-like domain"/>
    <property type="match status" value="1"/>
</dbReference>